<dbReference type="InterPro" id="IPR041916">
    <property type="entry name" value="Anti_sigma_zinc_sf"/>
</dbReference>
<dbReference type="Proteomes" id="UP000011863">
    <property type="component" value="Chromosome"/>
</dbReference>
<reference evidence="1 2" key="1">
    <citation type="journal article" date="2013" name="Int. J. Syst. Evol. Microbiol.">
        <title>Ilumatobacter nonamiense sp. nov. and Ilumatobacter coccineum sp. nov., isolated from seashore sand.</title>
        <authorList>
            <person name="Matsumoto A."/>
            <person name="Kasai H."/>
            <person name="Matsuo Y."/>
            <person name="Shizuri Y."/>
            <person name="Ichikawa N."/>
            <person name="Fujita N."/>
            <person name="Omura S."/>
            <person name="Takahashi Y."/>
        </authorList>
    </citation>
    <scope>NUCLEOTIDE SEQUENCE [LARGE SCALE GENOMIC DNA]</scope>
    <source>
        <strain evidence="2">NBRC 103263 / KCTC 29153 / YM16-304</strain>
    </source>
</reference>
<dbReference type="AlphaFoldDB" id="A0A6C7E5Q0"/>
<accession>A0A6C7E5Q0</accession>
<name>A0A6C7E5Q0_ILUCY</name>
<evidence type="ECO:0008006" key="3">
    <source>
        <dbReference type="Google" id="ProtNLM"/>
    </source>
</evidence>
<organism evidence="1 2">
    <name type="scientific">Ilumatobacter coccineus (strain NBRC 103263 / KCTC 29153 / YM16-304)</name>
    <dbReference type="NCBI Taxonomy" id="1313172"/>
    <lineage>
        <taxon>Bacteria</taxon>
        <taxon>Bacillati</taxon>
        <taxon>Actinomycetota</taxon>
        <taxon>Acidimicrobiia</taxon>
        <taxon>Acidimicrobiales</taxon>
        <taxon>Ilumatobacteraceae</taxon>
        <taxon>Ilumatobacter</taxon>
    </lineage>
</organism>
<proteinExistence type="predicted"/>
<evidence type="ECO:0000313" key="1">
    <source>
        <dbReference type="EMBL" id="BAN01462.1"/>
    </source>
</evidence>
<dbReference type="KEGG" id="aym:YM304_11480"/>
<keyword evidence="2" id="KW-1185">Reference proteome</keyword>
<sequence>MSRLSFKHPSREQLLAWLNGSSVDDSVITMHLDQCEKCERRLTELAGGDDVVDDDLANAIREVYVPPEDLNTRVLEKIDERERADRELSLFLGLFAIGKDAAELMMPSDGEDT</sequence>
<evidence type="ECO:0000313" key="2">
    <source>
        <dbReference type="Proteomes" id="UP000011863"/>
    </source>
</evidence>
<dbReference type="Gene3D" id="1.10.10.1320">
    <property type="entry name" value="Anti-sigma factor, zinc-finger domain"/>
    <property type="match status" value="1"/>
</dbReference>
<dbReference type="EMBL" id="AP012057">
    <property type="protein sequence ID" value="BAN01462.1"/>
    <property type="molecule type" value="Genomic_DNA"/>
</dbReference>
<protein>
    <recommendedName>
        <fullName evidence="3">Zinc-finger domain-containing protein</fullName>
    </recommendedName>
</protein>
<dbReference type="RefSeq" id="WP_015440709.1">
    <property type="nucleotide sequence ID" value="NC_020520.1"/>
</dbReference>
<gene>
    <name evidence="1" type="ORF">YM304_11480</name>
</gene>